<sequence>FEITGVILAAPGIIDLCLKYAQILGDKVELYRHLDLQLNEKHLRISDHRIKIQTELHFVKAIAHKLSPEVLEHFLLLLQQLVGKLEAAIRLLDSLYGSGTDSWRQKVKLVMGGFSGVKKVIDELDEWQGCFSNYLMLVTLVGDKTIDTALGQCIENGVGSQALDRIQRVRDVLNTAPLLKKLALSTTSTEGAPYSQRTLLPDSGNEILSTPSYIVECKRFNTPTTCAETPLEQARYMANLASHIDIQNLAHVLSAGDPATMNIPKCSGFYTNWDKQRFELFYDIPTLDGANASPRTLRNLLSAKENKLGAFHSINNRLRLASQLAQSVLYVHTAKLVHKNIRPETILIMEPPANADKKTKYPYTIGYPVLFGFSKVREIEVESEFIGDHDWEKNIYRHPQRQGLHPEDKYNILHDVYSLGVCLLEISLWTSFVIWDSASGECRDNGDICSIFEKSTGGKDSAGQMRKLKPPLAIQKAFIRKAQQAIPRIIGEKFKDIVVSCLTCLE</sequence>
<dbReference type="InParanoid" id="A0A3N4L911"/>
<feature type="domain" description="Protein kinase" evidence="1">
    <location>
        <begin position="103"/>
        <end position="506"/>
    </location>
</feature>
<dbReference type="InterPro" id="IPR056002">
    <property type="entry name" value="DUF7580"/>
</dbReference>
<protein>
    <recommendedName>
        <fullName evidence="1">Protein kinase domain-containing protein</fullName>
    </recommendedName>
</protein>
<organism evidence="2 3">
    <name type="scientific">Terfezia boudieri ATCC MYA-4762</name>
    <dbReference type="NCBI Taxonomy" id="1051890"/>
    <lineage>
        <taxon>Eukaryota</taxon>
        <taxon>Fungi</taxon>
        <taxon>Dikarya</taxon>
        <taxon>Ascomycota</taxon>
        <taxon>Pezizomycotina</taxon>
        <taxon>Pezizomycetes</taxon>
        <taxon>Pezizales</taxon>
        <taxon>Pezizaceae</taxon>
        <taxon>Terfezia</taxon>
    </lineage>
</organism>
<dbReference type="GO" id="GO:0004672">
    <property type="term" value="F:protein kinase activity"/>
    <property type="evidence" value="ECO:0007669"/>
    <property type="project" value="InterPro"/>
</dbReference>
<dbReference type="InterPro" id="IPR000719">
    <property type="entry name" value="Prot_kinase_dom"/>
</dbReference>
<accession>A0A3N4L911</accession>
<feature type="non-terminal residue" evidence="2">
    <location>
        <position position="1"/>
    </location>
</feature>
<evidence type="ECO:0000313" key="2">
    <source>
        <dbReference type="EMBL" id="RPB17949.1"/>
    </source>
</evidence>
<keyword evidence="3" id="KW-1185">Reference proteome</keyword>
<dbReference type="Gene3D" id="1.10.510.10">
    <property type="entry name" value="Transferase(Phosphotransferase) domain 1"/>
    <property type="match status" value="1"/>
</dbReference>
<gene>
    <name evidence="2" type="ORF">L211DRAFT_748616</name>
</gene>
<dbReference type="Pfam" id="PF24476">
    <property type="entry name" value="DUF7580"/>
    <property type="match status" value="1"/>
</dbReference>
<feature type="non-terminal residue" evidence="2">
    <location>
        <position position="506"/>
    </location>
</feature>
<dbReference type="SUPFAM" id="SSF56112">
    <property type="entry name" value="Protein kinase-like (PK-like)"/>
    <property type="match status" value="1"/>
</dbReference>
<dbReference type="PANTHER" id="PTHR37542">
    <property type="entry name" value="HELO DOMAIN-CONTAINING PROTEIN-RELATED"/>
    <property type="match status" value="1"/>
</dbReference>
<dbReference type="InterPro" id="IPR011009">
    <property type="entry name" value="Kinase-like_dom_sf"/>
</dbReference>
<evidence type="ECO:0000313" key="3">
    <source>
        <dbReference type="Proteomes" id="UP000267821"/>
    </source>
</evidence>
<name>A0A3N4L911_9PEZI</name>
<dbReference type="EMBL" id="ML121824">
    <property type="protein sequence ID" value="RPB17949.1"/>
    <property type="molecule type" value="Genomic_DNA"/>
</dbReference>
<dbReference type="AlphaFoldDB" id="A0A3N4L911"/>
<dbReference type="PROSITE" id="PS50011">
    <property type="entry name" value="PROTEIN_KINASE_DOM"/>
    <property type="match status" value="1"/>
</dbReference>
<proteinExistence type="predicted"/>
<dbReference type="Proteomes" id="UP000267821">
    <property type="component" value="Unassembled WGS sequence"/>
</dbReference>
<dbReference type="GO" id="GO:0005524">
    <property type="term" value="F:ATP binding"/>
    <property type="evidence" value="ECO:0007669"/>
    <property type="project" value="InterPro"/>
</dbReference>
<dbReference type="PANTHER" id="PTHR37542:SF3">
    <property type="entry name" value="PRION-INHIBITION AND PROPAGATION HELO DOMAIN-CONTAINING PROTEIN"/>
    <property type="match status" value="1"/>
</dbReference>
<dbReference type="OrthoDB" id="1911848at2759"/>
<reference evidence="2 3" key="1">
    <citation type="journal article" date="2018" name="Nat. Ecol. Evol.">
        <title>Pezizomycetes genomes reveal the molecular basis of ectomycorrhizal truffle lifestyle.</title>
        <authorList>
            <person name="Murat C."/>
            <person name="Payen T."/>
            <person name="Noel B."/>
            <person name="Kuo A."/>
            <person name="Morin E."/>
            <person name="Chen J."/>
            <person name="Kohler A."/>
            <person name="Krizsan K."/>
            <person name="Balestrini R."/>
            <person name="Da Silva C."/>
            <person name="Montanini B."/>
            <person name="Hainaut M."/>
            <person name="Levati E."/>
            <person name="Barry K.W."/>
            <person name="Belfiori B."/>
            <person name="Cichocki N."/>
            <person name="Clum A."/>
            <person name="Dockter R.B."/>
            <person name="Fauchery L."/>
            <person name="Guy J."/>
            <person name="Iotti M."/>
            <person name="Le Tacon F."/>
            <person name="Lindquist E.A."/>
            <person name="Lipzen A."/>
            <person name="Malagnac F."/>
            <person name="Mello A."/>
            <person name="Molinier V."/>
            <person name="Miyauchi S."/>
            <person name="Poulain J."/>
            <person name="Riccioni C."/>
            <person name="Rubini A."/>
            <person name="Sitrit Y."/>
            <person name="Splivallo R."/>
            <person name="Traeger S."/>
            <person name="Wang M."/>
            <person name="Zifcakova L."/>
            <person name="Wipf D."/>
            <person name="Zambonelli A."/>
            <person name="Paolocci F."/>
            <person name="Nowrousian M."/>
            <person name="Ottonello S."/>
            <person name="Baldrian P."/>
            <person name="Spatafora J.W."/>
            <person name="Henrissat B."/>
            <person name="Nagy L.G."/>
            <person name="Aury J.M."/>
            <person name="Wincker P."/>
            <person name="Grigoriev I.V."/>
            <person name="Bonfante P."/>
            <person name="Martin F.M."/>
        </authorList>
    </citation>
    <scope>NUCLEOTIDE SEQUENCE [LARGE SCALE GENOMIC DNA]</scope>
    <source>
        <strain evidence="2 3">ATCC MYA-4762</strain>
    </source>
</reference>
<evidence type="ECO:0000259" key="1">
    <source>
        <dbReference type="PROSITE" id="PS50011"/>
    </source>
</evidence>